<evidence type="ECO:0000256" key="10">
    <source>
        <dbReference type="ARBA" id="ARBA00022963"/>
    </source>
</evidence>
<keyword evidence="7" id="KW-1000">Mitochondrion outer membrane</keyword>
<dbReference type="InterPro" id="IPR025202">
    <property type="entry name" value="PLD-like_dom"/>
</dbReference>
<keyword evidence="9" id="KW-0744">Spermatogenesis</keyword>
<feature type="domain" description="PLD phosphodiesterase" evidence="23">
    <location>
        <begin position="133"/>
        <end position="160"/>
    </location>
</feature>
<keyword evidence="8 24" id="KW-0378">Hydrolase</keyword>
<evidence type="ECO:0000256" key="15">
    <source>
        <dbReference type="ARBA" id="ARBA00023254"/>
    </source>
</evidence>
<dbReference type="PANTHER" id="PTHR43856">
    <property type="entry name" value="CARDIOLIPIN HYDROLASE"/>
    <property type="match status" value="1"/>
</dbReference>
<dbReference type="PANTHER" id="PTHR43856:SF1">
    <property type="entry name" value="MITOCHONDRIAL CARDIOLIPIN HYDROLASE"/>
    <property type="match status" value="1"/>
</dbReference>
<comment type="subcellular location">
    <subcellularLocation>
        <location evidence="1">Mitochondrion outer membrane</location>
        <topology evidence="1">Single-pass membrane protein</topology>
    </subcellularLocation>
</comment>
<evidence type="ECO:0000256" key="7">
    <source>
        <dbReference type="ARBA" id="ARBA00022787"/>
    </source>
</evidence>
<reference evidence="24 25" key="1">
    <citation type="journal article" date="2024" name="Proc. Natl. Acad. Sci. U.S.A.">
        <title>The genetic regulatory architecture and epigenomic basis for age-related changes in rattlesnake venom.</title>
        <authorList>
            <person name="Hogan M.P."/>
            <person name="Holding M.L."/>
            <person name="Nystrom G.S."/>
            <person name="Colston T.J."/>
            <person name="Bartlett D.A."/>
            <person name="Mason A.J."/>
            <person name="Ellsworth S.A."/>
            <person name="Rautsaw R.M."/>
            <person name="Lawrence K.C."/>
            <person name="Strickland J.L."/>
            <person name="He B."/>
            <person name="Fraser P."/>
            <person name="Margres M.J."/>
            <person name="Gilbert D.M."/>
            <person name="Gibbs H.L."/>
            <person name="Parkinson C.L."/>
            <person name="Rokyta D.R."/>
        </authorList>
    </citation>
    <scope>NUCLEOTIDE SEQUENCE [LARGE SCALE GENOMIC DNA]</scope>
    <source>
        <strain evidence="24">DRR0105</strain>
    </source>
</reference>
<dbReference type="GO" id="GO:0051321">
    <property type="term" value="P:meiotic cell cycle"/>
    <property type="evidence" value="ECO:0007669"/>
    <property type="project" value="UniProtKB-KW"/>
</dbReference>
<dbReference type="SUPFAM" id="SSF56024">
    <property type="entry name" value="Phospholipase D/nuclease"/>
    <property type="match status" value="1"/>
</dbReference>
<evidence type="ECO:0000256" key="8">
    <source>
        <dbReference type="ARBA" id="ARBA00022801"/>
    </source>
</evidence>
<evidence type="ECO:0000256" key="3">
    <source>
        <dbReference type="ARBA" id="ARBA00022722"/>
    </source>
</evidence>
<evidence type="ECO:0000256" key="22">
    <source>
        <dbReference type="ARBA" id="ARBA00048101"/>
    </source>
</evidence>
<dbReference type="GO" id="GO:0042802">
    <property type="term" value="F:identical protein binding"/>
    <property type="evidence" value="ECO:0007669"/>
    <property type="project" value="UniProtKB-ARBA"/>
</dbReference>
<dbReference type="GO" id="GO:0007283">
    <property type="term" value="P:spermatogenesis"/>
    <property type="evidence" value="ECO:0007669"/>
    <property type="project" value="UniProtKB-KW"/>
</dbReference>
<organism evidence="24 25">
    <name type="scientific">Crotalus adamanteus</name>
    <name type="common">Eastern diamondback rattlesnake</name>
    <dbReference type="NCBI Taxonomy" id="8729"/>
    <lineage>
        <taxon>Eukaryota</taxon>
        <taxon>Metazoa</taxon>
        <taxon>Chordata</taxon>
        <taxon>Craniata</taxon>
        <taxon>Vertebrata</taxon>
        <taxon>Euteleostomi</taxon>
        <taxon>Lepidosauria</taxon>
        <taxon>Squamata</taxon>
        <taxon>Bifurcata</taxon>
        <taxon>Unidentata</taxon>
        <taxon>Episquamata</taxon>
        <taxon>Toxicofera</taxon>
        <taxon>Serpentes</taxon>
        <taxon>Colubroidea</taxon>
        <taxon>Viperidae</taxon>
        <taxon>Crotalinae</taxon>
        <taxon>Crotalus</taxon>
    </lineage>
</organism>
<dbReference type="CDD" id="cd09171">
    <property type="entry name" value="PLDc_vPLD6_like"/>
    <property type="match status" value="1"/>
</dbReference>
<evidence type="ECO:0000256" key="14">
    <source>
        <dbReference type="ARBA" id="ARBA00023136"/>
    </source>
</evidence>
<protein>
    <recommendedName>
        <fullName evidence="17">Mitochondrial cardiolipin hydrolase</fullName>
    </recommendedName>
    <alternativeName>
        <fullName evidence="19">Choline phosphatase 6</fullName>
    </alternativeName>
    <alternativeName>
        <fullName evidence="21">Mitochondrial phospholipase</fullName>
    </alternativeName>
    <alternativeName>
        <fullName evidence="20">Phosphatidylcholine-hydrolyzing phospholipase D6</fullName>
    </alternativeName>
    <alternativeName>
        <fullName evidence="18">Phospholipase D6</fullName>
    </alternativeName>
</protein>
<keyword evidence="15" id="KW-0469">Meiosis</keyword>
<dbReference type="GO" id="GO:0016042">
    <property type="term" value="P:lipid catabolic process"/>
    <property type="evidence" value="ECO:0007669"/>
    <property type="project" value="UniProtKB-KW"/>
</dbReference>
<evidence type="ECO:0000256" key="18">
    <source>
        <dbReference type="ARBA" id="ARBA00041680"/>
    </source>
</evidence>
<evidence type="ECO:0000256" key="4">
    <source>
        <dbReference type="ARBA" id="ARBA00022723"/>
    </source>
</evidence>
<keyword evidence="11" id="KW-1133">Transmembrane helix</keyword>
<dbReference type="GO" id="GO:0046872">
    <property type="term" value="F:metal ion binding"/>
    <property type="evidence" value="ECO:0007669"/>
    <property type="project" value="UniProtKB-KW"/>
</dbReference>
<evidence type="ECO:0000256" key="12">
    <source>
        <dbReference type="ARBA" id="ARBA00023098"/>
    </source>
</evidence>
<dbReference type="Pfam" id="PF13091">
    <property type="entry name" value="PLDc_2"/>
    <property type="match status" value="1"/>
</dbReference>
<dbReference type="GO" id="GO:0030154">
    <property type="term" value="P:cell differentiation"/>
    <property type="evidence" value="ECO:0007669"/>
    <property type="project" value="UniProtKB-KW"/>
</dbReference>
<keyword evidence="13" id="KW-0496">Mitochondrion</keyword>
<keyword evidence="14" id="KW-0472">Membrane</keyword>
<gene>
    <name evidence="24" type="ORF">NXF25_016227</name>
</gene>
<dbReference type="Gene3D" id="3.30.870.10">
    <property type="entry name" value="Endonuclease Chain A"/>
    <property type="match status" value="1"/>
</dbReference>
<evidence type="ECO:0000256" key="6">
    <source>
        <dbReference type="ARBA" id="ARBA00022782"/>
    </source>
</evidence>
<proteinExistence type="inferred from homology"/>
<evidence type="ECO:0000256" key="1">
    <source>
        <dbReference type="ARBA" id="ARBA00004572"/>
    </source>
</evidence>
<keyword evidence="4" id="KW-0479">Metal-binding</keyword>
<dbReference type="PROSITE" id="PS50035">
    <property type="entry name" value="PLD"/>
    <property type="match status" value="1"/>
</dbReference>
<evidence type="ECO:0000256" key="5">
    <source>
        <dbReference type="ARBA" id="ARBA00022759"/>
    </source>
</evidence>
<dbReference type="SMART" id="SM00155">
    <property type="entry name" value="PLDc"/>
    <property type="match status" value="1"/>
</dbReference>
<evidence type="ECO:0000256" key="17">
    <source>
        <dbReference type="ARBA" id="ARBA00040549"/>
    </source>
</evidence>
<keyword evidence="6" id="KW-0221">Differentiation</keyword>
<keyword evidence="12" id="KW-0443">Lipid metabolism</keyword>
<dbReference type="GO" id="GO:0016891">
    <property type="term" value="F:RNA endonuclease activity producing 5'-phosphomonoesters, hydrolytic mechanism"/>
    <property type="evidence" value="ECO:0007669"/>
    <property type="project" value="TreeGrafter"/>
</dbReference>
<evidence type="ECO:0000256" key="13">
    <source>
        <dbReference type="ARBA" id="ARBA00023128"/>
    </source>
</evidence>
<dbReference type="AlphaFoldDB" id="A0AAW1ATU2"/>
<keyword evidence="5" id="KW-0255">Endonuclease</keyword>
<comment type="similarity">
    <text evidence="16">Belongs to the phospholipase D family. MitoPLD/Zucchini subfamily.</text>
</comment>
<evidence type="ECO:0000313" key="24">
    <source>
        <dbReference type="EMBL" id="KAK9392965.1"/>
    </source>
</evidence>
<dbReference type="GO" id="GO:0034587">
    <property type="term" value="P:piRNA processing"/>
    <property type="evidence" value="ECO:0007669"/>
    <property type="project" value="TreeGrafter"/>
</dbReference>
<dbReference type="FunFam" id="3.30.870.10:FF:000030">
    <property type="entry name" value="mitochondrial cardiolipin hydrolase"/>
    <property type="match status" value="1"/>
</dbReference>
<evidence type="ECO:0000256" key="9">
    <source>
        <dbReference type="ARBA" id="ARBA00022871"/>
    </source>
</evidence>
<comment type="caution">
    <text evidence="24">The sequence shown here is derived from an EMBL/GenBank/DDBJ whole genome shotgun (WGS) entry which is preliminary data.</text>
</comment>
<evidence type="ECO:0000259" key="23">
    <source>
        <dbReference type="PROSITE" id="PS50035"/>
    </source>
</evidence>
<evidence type="ECO:0000256" key="11">
    <source>
        <dbReference type="ARBA" id="ARBA00022989"/>
    </source>
</evidence>
<evidence type="ECO:0000256" key="2">
    <source>
        <dbReference type="ARBA" id="ARBA00022692"/>
    </source>
</evidence>
<dbReference type="GO" id="GO:0004620">
    <property type="term" value="F:phospholipase activity"/>
    <property type="evidence" value="ECO:0007669"/>
    <property type="project" value="UniProtKB-ARBA"/>
</dbReference>
<evidence type="ECO:0000256" key="20">
    <source>
        <dbReference type="ARBA" id="ARBA00043135"/>
    </source>
</evidence>
<dbReference type="Proteomes" id="UP001474421">
    <property type="component" value="Unassembled WGS sequence"/>
</dbReference>
<keyword evidence="2" id="KW-0812">Transmembrane</keyword>
<evidence type="ECO:0000313" key="25">
    <source>
        <dbReference type="Proteomes" id="UP001474421"/>
    </source>
</evidence>
<accession>A0AAW1ATU2</accession>
<evidence type="ECO:0000256" key="16">
    <source>
        <dbReference type="ARBA" id="ARBA00038012"/>
    </source>
</evidence>
<comment type="catalytic activity">
    <reaction evidence="22">
        <text>a cardiolipin + H2O = a 1,2-diacyl-sn-glycero-3-phospho-(1'-sn-glycerol) + a 1,2-diacyl-sn-glycero-3-phosphate + H(+)</text>
        <dbReference type="Rhea" id="RHEA:44884"/>
        <dbReference type="ChEBI" id="CHEBI:15377"/>
        <dbReference type="ChEBI" id="CHEBI:15378"/>
        <dbReference type="ChEBI" id="CHEBI:58608"/>
        <dbReference type="ChEBI" id="CHEBI:62237"/>
        <dbReference type="ChEBI" id="CHEBI:64716"/>
    </reaction>
    <physiologicalReaction direction="left-to-right" evidence="22">
        <dbReference type="Rhea" id="RHEA:44885"/>
    </physiologicalReaction>
</comment>
<keyword evidence="10" id="KW-0442">Lipid degradation</keyword>
<dbReference type="EMBL" id="JAOTOJ010000014">
    <property type="protein sequence ID" value="KAK9392965.1"/>
    <property type="molecule type" value="Genomic_DNA"/>
</dbReference>
<dbReference type="InterPro" id="IPR001736">
    <property type="entry name" value="PLipase_D/transphosphatidylase"/>
</dbReference>
<sequence length="210" mass="23271">MWRVVLAVGLGAALEALLGWLLRRRAAAPSEVIFFPSTVTCTEELLAGAPCACPLPHGESALARLLAHVLAARRSLDLCLFAFSSPQLGRAVALLHRRGVRVRLVVDADYMALRGSQIGPLRRAGIQVRHDQDSGYMHHKFAIVDKKVLITGSLNWTTQAIQANRENVLVLEDQALVNIFLAEFEKIWENYNPANYTFFCKHEKTGIENG</sequence>
<evidence type="ECO:0000256" key="21">
    <source>
        <dbReference type="ARBA" id="ARBA00043167"/>
    </source>
</evidence>
<dbReference type="GO" id="GO:0008081">
    <property type="term" value="F:phosphoric diester hydrolase activity"/>
    <property type="evidence" value="ECO:0007669"/>
    <property type="project" value="UniProtKB-ARBA"/>
</dbReference>
<name>A0AAW1ATU2_CROAD</name>
<dbReference type="GO" id="GO:0005741">
    <property type="term" value="C:mitochondrial outer membrane"/>
    <property type="evidence" value="ECO:0007669"/>
    <property type="project" value="UniProtKB-SubCell"/>
</dbReference>
<keyword evidence="25" id="KW-1185">Reference proteome</keyword>
<keyword evidence="3" id="KW-0540">Nuclease</keyword>
<evidence type="ECO:0000256" key="19">
    <source>
        <dbReference type="ARBA" id="ARBA00042226"/>
    </source>
</evidence>
<dbReference type="InterPro" id="IPR051406">
    <property type="entry name" value="PLD_domain"/>
</dbReference>